<protein>
    <submittedName>
        <fullName evidence="2">(Mediterranean fruit fly) hypothetical protein</fullName>
    </submittedName>
</protein>
<organism evidence="2 3">
    <name type="scientific">Ceratitis capitata</name>
    <name type="common">Mediterranean fruit fly</name>
    <name type="synonym">Tephritis capitata</name>
    <dbReference type="NCBI Taxonomy" id="7213"/>
    <lineage>
        <taxon>Eukaryota</taxon>
        <taxon>Metazoa</taxon>
        <taxon>Ecdysozoa</taxon>
        <taxon>Arthropoda</taxon>
        <taxon>Hexapoda</taxon>
        <taxon>Insecta</taxon>
        <taxon>Pterygota</taxon>
        <taxon>Neoptera</taxon>
        <taxon>Endopterygota</taxon>
        <taxon>Diptera</taxon>
        <taxon>Brachycera</taxon>
        <taxon>Muscomorpha</taxon>
        <taxon>Tephritoidea</taxon>
        <taxon>Tephritidae</taxon>
        <taxon>Ceratitis</taxon>
        <taxon>Ceratitis</taxon>
    </lineage>
</organism>
<keyword evidence="3" id="KW-1185">Reference proteome</keyword>
<evidence type="ECO:0000313" key="2">
    <source>
        <dbReference type="EMBL" id="CAD7011969.1"/>
    </source>
</evidence>
<comment type="caution">
    <text evidence="2">The sequence shown here is derived from an EMBL/GenBank/DDBJ whole genome shotgun (WGS) entry which is preliminary data.</text>
</comment>
<feature type="region of interest" description="Disordered" evidence="1">
    <location>
        <begin position="14"/>
        <end position="62"/>
    </location>
</feature>
<feature type="compositionally biased region" description="Polar residues" evidence="1">
    <location>
        <begin position="19"/>
        <end position="34"/>
    </location>
</feature>
<dbReference type="EMBL" id="CAJHJT010000056">
    <property type="protein sequence ID" value="CAD7011969.1"/>
    <property type="molecule type" value="Genomic_DNA"/>
</dbReference>
<reference evidence="2" key="1">
    <citation type="submission" date="2020-11" db="EMBL/GenBank/DDBJ databases">
        <authorList>
            <person name="Whitehead M."/>
        </authorList>
    </citation>
    <scope>NUCLEOTIDE SEQUENCE</scope>
    <source>
        <strain evidence="2">EGII</strain>
    </source>
</reference>
<evidence type="ECO:0000256" key="1">
    <source>
        <dbReference type="SAM" id="MobiDB-lite"/>
    </source>
</evidence>
<name>A0A811VCQ5_CERCA</name>
<evidence type="ECO:0000313" key="3">
    <source>
        <dbReference type="Proteomes" id="UP000606786"/>
    </source>
</evidence>
<sequence>MSSKIRHSTCLYVKEAGDNSPNTQTRSHSETTMVEASPTVVWNPPLSPPAPSLTMTSANANE</sequence>
<proteinExistence type="predicted"/>
<dbReference type="AlphaFoldDB" id="A0A811VCQ5"/>
<gene>
    <name evidence="2" type="ORF">CCAP1982_LOCUS20080</name>
</gene>
<accession>A0A811VCQ5</accession>
<dbReference type="Proteomes" id="UP000606786">
    <property type="component" value="Unassembled WGS sequence"/>
</dbReference>
<feature type="compositionally biased region" description="Polar residues" evidence="1">
    <location>
        <begin position="53"/>
        <end position="62"/>
    </location>
</feature>